<feature type="compositionally biased region" description="Polar residues" evidence="2">
    <location>
        <begin position="8"/>
        <end position="17"/>
    </location>
</feature>
<dbReference type="Proteomes" id="UP001154282">
    <property type="component" value="Unassembled WGS sequence"/>
</dbReference>
<accession>A0AAV0IT72</accession>
<gene>
    <name evidence="4" type="ORF">LITE_LOCUS10924</name>
</gene>
<evidence type="ECO:0000313" key="5">
    <source>
        <dbReference type="Proteomes" id="UP001154282"/>
    </source>
</evidence>
<feature type="region of interest" description="Disordered" evidence="2">
    <location>
        <begin position="1"/>
        <end position="31"/>
    </location>
</feature>
<dbReference type="InterPro" id="IPR025659">
    <property type="entry name" value="Tubby-like_C"/>
</dbReference>
<dbReference type="AlphaFoldDB" id="A0AAV0IT72"/>
<dbReference type="InterPro" id="IPR000007">
    <property type="entry name" value="Tubby_C"/>
</dbReference>
<dbReference type="SUPFAM" id="SSF54518">
    <property type="entry name" value="Tubby C-terminal domain-like"/>
    <property type="match status" value="1"/>
</dbReference>
<evidence type="ECO:0000313" key="4">
    <source>
        <dbReference type="EMBL" id="CAI0400817.1"/>
    </source>
</evidence>
<evidence type="ECO:0000259" key="3">
    <source>
        <dbReference type="Pfam" id="PF01167"/>
    </source>
</evidence>
<dbReference type="Gene3D" id="3.20.90.10">
    <property type="entry name" value="Tubby Protein, Chain A"/>
    <property type="match status" value="1"/>
</dbReference>
<comment type="similarity">
    <text evidence="1">Belongs to the TUB family.</text>
</comment>
<evidence type="ECO:0000256" key="2">
    <source>
        <dbReference type="SAM" id="MobiDB-lite"/>
    </source>
</evidence>
<proteinExistence type="inferred from homology"/>
<keyword evidence="5" id="KW-1185">Reference proteome</keyword>
<dbReference type="PANTHER" id="PTHR16517:SF131">
    <property type="entry name" value="TUBBY-LIKE PROTEIN 8"/>
    <property type="match status" value="1"/>
</dbReference>
<comment type="caution">
    <text evidence="4">The sequence shown here is derived from an EMBL/GenBank/DDBJ whole genome shotgun (WGS) entry which is preliminary data.</text>
</comment>
<protein>
    <recommendedName>
        <fullName evidence="3">Tubby C-terminal domain-containing protein</fullName>
    </recommendedName>
</protein>
<name>A0AAV0IT72_9ROSI</name>
<organism evidence="4 5">
    <name type="scientific">Linum tenue</name>
    <dbReference type="NCBI Taxonomy" id="586396"/>
    <lineage>
        <taxon>Eukaryota</taxon>
        <taxon>Viridiplantae</taxon>
        <taxon>Streptophyta</taxon>
        <taxon>Embryophyta</taxon>
        <taxon>Tracheophyta</taxon>
        <taxon>Spermatophyta</taxon>
        <taxon>Magnoliopsida</taxon>
        <taxon>eudicotyledons</taxon>
        <taxon>Gunneridae</taxon>
        <taxon>Pentapetalae</taxon>
        <taxon>rosids</taxon>
        <taxon>fabids</taxon>
        <taxon>Malpighiales</taxon>
        <taxon>Linaceae</taxon>
        <taxon>Linum</taxon>
    </lineage>
</organism>
<reference evidence="4" key="1">
    <citation type="submission" date="2022-08" db="EMBL/GenBank/DDBJ databases">
        <authorList>
            <person name="Gutierrez-Valencia J."/>
        </authorList>
    </citation>
    <scope>NUCLEOTIDE SEQUENCE</scope>
</reference>
<dbReference type="Pfam" id="PF01167">
    <property type="entry name" value="Tub"/>
    <property type="match status" value="1"/>
</dbReference>
<dbReference type="EMBL" id="CAMGYJ010000004">
    <property type="protein sequence ID" value="CAI0400817.1"/>
    <property type="molecule type" value="Genomic_DNA"/>
</dbReference>
<evidence type="ECO:0000256" key="1">
    <source>
        <dbReference type="ARBA" id="ARBA00007129"/>
    </source>
</evidence>
<dbReference type="PANTHER" id="PTHR16517">
    <property type="entry name" value="TUBBY-RELATED"/>
    <property type="match status" value="1"/>
</dbReference>
<sequence>MANPDIPTLSNQLSSTNNPPPKHHHHSCSDGDVLSVVGRHFTINKENNHANTSSFDNNDKENSVPFGRNLNSISNSNSNSLSSSTNGSLVMQQRKKSLSTGRALKSSSLQMYSEAAPASSWSALPNRPLPLDVRRSTCLIVKEASPDSLVGGTVNSLYTNEGHRKQDWKLAIAHHRRHGGRSEFIIAQKLKGLVCCSDEIFVGNVTANLLGSKYHIWNQNQVQENGKQIVLQLGRIGKSKFVMDFM</sequence>
<feature type="compositionally biased region" description="Low complexity" evidence="2">
    <location>
        <begin position="69"/>
        <end position="89"/>
    </location>
</feature>
<feature type="domain" description="Tubby C-terminal" evidence="3">
    <location>
        <begin position="127"/>
        <end position="224"/>
    </location>
</feature>
<feature type="region of interest" description="Disordered" evidence="2">
    <location>
        <begin position="47"/>
        <end position="102"/>
    </location>
</feature>